<evidence type="ECO:0000256" key="13">
    <source>
        <dbReference type="PIRSR" id="PIRSR004682-4"/>
    </source>
</evidence>
<comment type="caution">
    <text evidence="14">The sequence shown here is derived from an EMBL/GenBank/DDBJ whole genome shotgun (WGS) entry which is preliminary data.</text>
</comment>
<feature type="binding site" evidence="13">
    <location>
        <position position="12"/>
    </location>
    <ligand>
        <name>Mg(2+)</name>
        <dbReference type="ChEBI" id="CHEBI:18420"/>
    </ligand>
</feature>
<evidence type="ECO:0000256" key="9">
    <source>
        <dbReference type="PIRNR" id="PIRNR004682"/>
    </source>
</evidence>
<feature type="binding site" evidence="11">
    <location>
        <begin position="12"/>
        <end position="14"/>
    </location>
    <ligand>
        <name>substrate</name>
    </ligand>
</feature>
<feature type="binding site" evidence="13">
    <location>
        <position position="108"/>
    </location>
    <ligand>
        <name>Zn(2+)</name>
        <dbReference type="ChEBI" id="CHEBI:29105"/>
    </ligand>
</feature>
<evidence type="ECO:0000256" key="11">
    <source>
        <dbReference type="PIRSR" id="PIRSR004682-2"/>
    </source>
</evidence>
<dbReference type="PANTHER" id="PTHR42891">
    <property type="entry name" value="D-GLYCERO-BETA-D-MANNO-HEPTOSE-1,7-BISPHOSPHATE 7-PHOSPHATASE"/>
    <property type="match status" value="1"/>
</dbReference>
<dbReference type="NCBIfam" id="TIGR01662">
    <property type="entry name" value="HAD-SF-IIIA"/>
    <property type="match status" value="1"/>
</dbReference>
<feature type="binding site" evidence="11">
    <location>
        <begin position="54"/>
        <end position="57"/>
    </location>
    <ligand>
        <name>substrate</name>
    </ligand>
</feature>
<protein>
    <recommendedName>
        <fullName evidence="7 9">D,D-heptose 1,7-bisphosphate phosphatase</fullName>
        <ecNumber evidence="9">3.1.3.-</ecNumber>
    </recommendedName>
</protein>
<evidence type="ECO:0000256" key="3">
    <source>
        <dbReference type="ARBA" id="ARBA00022723"/>
    </source>
</evidence>
<dbReference type="FunFam" id="3.40.50.1000:FF:000037">
    <property type="entry name" value="D,D-heptose 1,7-bisphosphate phosphatase"/>
    <property type="match status" value="1"/>
</dbReference>
<feature type="binding site" evidence="11">
    <location>
        <position position="138"/>
    </location>
    <ligand>
        <name>substrate</name>
    </ligand>
</feature>
<feature type="site" description="Stabilizes the phosphoryl group" evidence="12">
    <location>
        <position position="54"/>
    </location>
</feature>
<dbReference type="InterPro" id="IPR006549">
    <property type="entry name" value="HAD-SF_hydro_IIIA"/>
</dbReference>
<feature type="binding site" evidence="11">
    <location>
        <begin position="20"/>
        <end position="23"/>
    </location>
    <ligand>
        <name>substrate</name>
    </ligand>
</feature>
<evidence type="ECO:0000256" key="6">
    <source>
        <dbReference type="ARBA" id="ARBA00023277"/>
    </source>
</evidence>
<keyword evidence="2 9" id="KW-0963">Cytoplasm</keyword>
<keyword evidence="3 13" id="KW-0479">Metal-binding</keyword>
<dbReference type="NCBIfam" id="TIGR01656">
    <property type="entry name" value="Histidinol-ppas"/>
    <property type="match status" value="1"/>
</dbReference>
<dbReference type="EMBL" id="JACWUN010000010">
    <property type="protein sequence ID" value="MBD1401023.1"/>
    <property type="molecule type" value="Genomic_DNA"/>
</dbReference>
<dbReference type="GO" id="GO:0046872">
    <property type="term" value="F:metal ion binding"/>
    <property type="evidence" value="ECO:0007669"/>
    <property type="project" value="UniProtKB-KW"/>
</dbReference>
<evidence type="ECO:0000313" key="14">
    <source>
        <dbReference type="EMBL" id="MBD1401023.1"/>
    </source>
</evidence>
<organism evidence="14 15">
    <name type="scientific">Pelovirga terrestris</name>
    <dbReference type="NCBI Taxonomy" id="2771352"/>
    <lineage>
        <taxon>Bacteria</taxon>
        <taxon>Pseudomonadati</taxon>
        <taxon>Thermodesulfobacteriota</taxon>
        <taxon>Desulfuromonadia</taxon>
        <taxon>Geobacterales</taxon>
        <taxon>Geobacteraceae</taxon>
        <taxon>Pelovirga</taxon>
    </lineage>
</organism>
<feature type="binding site" evidence="13">
    <location>
        <position position="93"/>
    </location>
    <ligand>
        <name>Zn(2+)</name>
        <dbReference type="ChEBI" id="CHEBI:29105"/>
    </ligand>
</feature>
<dbReference type="InterPro" id="IPR004446">
    <property type="entry name" value="Heptose_bisP_phosphatase"/>
</dbReference>
<comment type="cofactor">
    <cofactor evidence="13">
        <name>Mg(2+)</name>
        <dbReference type="ChEBI" id="CHEBI:18420"/>
    </cofactor>
</comment>
<evidence type="ECO:0000256" key="8">
    <source>
        <dbReference type="ARBA" id="ARBA00061616"/>
    </source>
</evidence>
<feature type="binding site" evidence="13">
    <location>
        <position position="138"/>
    </location>
    <ligand>
        <name>Mg(2+)</name>
        <dbReference type="ChEBI" id="CHEBI:18420"/>
    </ligand>
</feature>
<keyword evidence="13" id="KW-0460">Magnesium</keyword>
<comment type="subcellular location">
    <subcellularLocation>
        <location evidence="1 9">Cytoplasm</location>
    </subcellularLocation>
</comment>
<dbReference type="SUPFAM" id="SSF56784">
    <property type="entry name" value="HAD-like"/>
    <property type="match status" value="1"/>
</dbReference>
<dbReference type="NCBIfam" id="TIGR00213">
    <property type="entry name" value="GmhB_yaeD"/>
    <property type="match status" value="1"/>
</dbReference>
<dbReference type="AlphaFoldDB" id="A0A8J6UH76"/>
<dbReference type="InterPro" id="IPR006543">
    <property type="entry name" value="Histidinol-phos"/>
</dbReference>
<dbReference type="RefSeq" id="WP_191156163.1">
    <property type="nucleotide sequence ID" value="NZ_JACWUN010000010.1"/>
</dbReference>
<comment type="cofactor">
    <cofactor evidence="13">
        <name>Zn(2+)</name>
        <dbReference type="ChEBI" id="CHEBI:29105"/>
    </cofactor>
</comment>
<dbReference type="InterPro" id="IPR036412">
    <property type="entry name" value="HAD-like_sf"/>
</dbReference>
<reference evidence="14" key="1">
    <citation type="submission" date="2020-09" db="EMBL/GenBank/DDBJ databases">
        <title>Pelobacter alkaliphilus sp. nov., a novel anaerobic arsenate-reducing bacterium from terrestrial mud volcano.</title>
        <authorList>
            <person name="Khomyakova M.A."/>
            <person name="Merkel A.Y."/>
            <person name="Slobodkin A.I."/>
        </authorList>
    </citation>
    <scope>NUCLEOTIDE SEQUENCE</scope>
    <source>
        <strain evidence="14">M08fum</strain>
    </source>
</reference>
<keyword evidence="5 13" id="KW-0862">Zinc</keyword>
<keyword evidence="6 9" id="KW-0119">Carbohydrate metabolism</keyword>
<feature type="site" description="Stabilizes the phosphoryl group" evidence="12">
    <location>
        <position position="112"/>
    </location>
</feature>
<feature type="active site" description="Nucleophile" evidence="10">
    <location>
        <position position="12"/>
    </location>
</feature>
<proteinExistence type="inferred from homology"/>
<dbReference type="PIRSF" id="PIRSF004682">
    <property type="entry name" value="GmhB"/>
    <property type="match status" value="1"/>
</dbReference>
<dbReference type="GO" id="GO:0005737">
    <property type="term" value="C:cytoplasm"/>
    <property type="evidence" value="ECO:0007669"/>
    <property type="project" value="UniProtKB-SubCell"/>
</dbReference>
<evidence type="ECO:0000256" key="10">
    <source>
        <dbReference type="PIRSR" id="PIRSR004682-1"/>
    </source>
</evidence>
<evidence type="ECO:0000256" key="1">
    <source>
        <dbReference type="ARBA" id="ARBA00004496"/>
    </source>
</evidence>
<dbReference type="InterPro" id="IPR023214">
    <property type="entry name" value="HAD_sf"/>
</dbReference>
<dbReference type="Gene3D" id="3.40.50.1000">
    <property type="entry name" value="HAD superfamily/HAD-like"/>
    <property type="match status" value="1"/>
</dbReference>
<keyword evidence="4 9" id="KW-0378">Hydrolase</keyword>
<evidence type="ECO:0000313" key="15">
    <source>
        <dbReference type="Proteomes" id="UP000632828"/>
    </source>
</evidence>
<evidence type="ECO:0000256" key="12">
    <source>
        <dbReference type="PIRSR" id="PIRSR004682-3"/>
    </source>
</evidence>
<evidence type="ECO:0000256" key="5">
    <source>
        <dbReference type="ARBA" id="ARBA00022833"/>
    </source>
</evidence>
<dbReference type="NCBIfam" id="NF006506">
    <property type="entry name" value="PRK08942.1"/>
    <property type="match status" value="1"/>
</dbReference>
<dbReference type="GO" id="GO:0016791">
    <property type="term" value="F:phosphatase activity"/>
    <property type="evidence" value="ECO:0007669"/>
    <property type="project" value="InterPro"/>
</dbReference>
<evidence type="ECO:0000256" key="2">
    <source>
        <dbReference type="ARBA" id="ARBA00022490"/>
    </source>
</evidence>
<name>A0A8J6UH76_9BACT</name>
<dbReference type="Pfam" id="PF13242">
    <property type="entry name" value="Hydrolase_like"/>
    <property type="match status" value="1"/>
</dbReference>
<sequence length="190" mass="21008">MNESKGRAVFLDRDGTINIEKEYLHRPEDLEFIPGAPEAIARLNKAGFLVIVVTNQSGVARGYFSVDDVHRIHRVMQQQLVDQGAHIDAFYLCPHHPKEGLDIYRVDCDCRKGKPGMLIQAAAEWDIDLSTSFMVGDKESDLLAGIAAGCHPCLVTSGYGEKYRAFALANNIDVCNDLGQAVSRIFAKSR</sequence>
<evidence type="ECO:0000256" key="7">
    <source>
        <dbReference type="ARBA" id="ARBA00031828"/>
    </source>
</evidence>
<feature type="binding site" evidence="13">
    <location>
        <position position="14"/>
    </location>
    <ligand>
        <name>Mg(2+)</name>
        <dbReference type="ChEBI" id="CHEBI:18420"/>
    </ligand>
</feature>
<dbReference type="CDD" id="cd07503">
    <property type="entry name" value="HAD_HisB-N"/>
    <property type="match status" value="1"/>
</dbReference>
<evidence type="ECO:0000256" key="4">
    <source>
        <dbReference type="ARBA" id="ARBA00022801"/>
    </source>
</evidence>
<gene>
    <name evidence="14" type="primary">gmhB</name>
    <name evidence="14" type="ORF">ICT70_10090</name>
</gene>
<dbReference type="PANTHER" id="PTHR42891:SF1">
    <property type="entry name" value="D-GLYCERO-BETA-D-MANNO-HEPTOSE-1,7-BISPHOSPHATE 7-PHOSPHATASE"/>
    <property type="match status" value="1"/>
</dbReference>
<dbReference type="GO" id="GO:0005975">
    <property type="term" value="P:carbohydrate metabolic process"/>
    <property type="evidence" value="ECO:0007669"/>
    <property type="project" value="InterPro"/>
</dbReference>
<feature type="site" description="Stabilizes the phosphoryl group" evidence="12">
    <location>
        <position position="111"/>
    </location>
</feature>
<feature type="binding site" evidence="11">
    <location>
        <begin position="111"/>
        <end position="112"/>
    </location>
    <ligand>
        <name>substrate</name>
    </ligand>
</feature>
<feature type="binding site" evidence="13">
    <location>
        <position position="137"/>
    </location>
    <ligand>
        <name>Mg(2+)</name>
        <dbReference type="ChEBI" id="CHEBI:18420"/>
    </ligand>
</feature>
<dbReference type="Proteomes" id="UP000632828">
    <property type="component" value="Unassembled WGS sequence"/>
</dbReference>
<keyword evidence="15" id="KW-1185">Reference proteome</keyword>
<accession>A0A8J6UH76</accession>
<feature type="binding site" evidence="13">
    <location>
        <position position="95"/>
    </location>
    <ligand>
        <name>Zn(2+)</name>
        <dbReference type="ChEBI" id="CHEBI:29105"/>
    </ligand>
</feature>
<feature type="active site" description="Proton donor" evidence="10">
    <location>
        <position position="14"/>
    </location>
</feature>
<feature type="binding site" evidence="13">
    <location>
        <position position="110"/>
    </location>
    <ligand>
        <name>Zn(2+)</name>
        <dbReference type="ChEBI" id="CHEBI:29105"/>
    </ligand>
</feature>
<comment type="similarity">
    <text evidence="8 9">Belongs to the gmhB family.</text>
</comment>
<dbReference type="EC" id="3.1.3.-" evidence="9"/>